<evidence type="ECO:0000313" key="6">
    <source>
        <dbReference type="Proteomes" id="UP000824998"/>
    </source>
</evidence>
<dbReference type="Gene3D" id="2.60.40.10">
    <property type="entry name" value="Immunoglobulins"/>
    <property type="match status" value="3"/>
</dbReference>
<feature type="region of interest" description="Disordered" evidence="1">
    <location>
        <begin position="964"/>
        <end position="1049"/>
    </location>
</feature>
<feature type="compositionally biased region" description="Low complexity" evidence="1">
    <location>
        <begin position="1030"/>
        <end position="1041"/>
    </location>
</feature>
<gene>
    <name evidence="5" type="ORF">BJ875DRAFT_461715</name>
</gene>
<keyword evidence="3" id="KW-0732">Signal</keyword>
<feature type="signal peptide" evidence="3">
    <location>
        <begin position="1"/>
        <end position="22"/>
    </location>
</feature>
<proteinExistence type="predicted"/>
<dbReference type="InterPro" id="IPR006644">
    <property type="entry name" value="Cadg"/>
</dbReference>
<feature type="region of interest" description="Disordered" evidence="1">
    <location>
        <begin position="762"/>
        <end position="860"/>
    </location>
</feature>
<keyword evidence="6" id="KW-1185">Reference proteome</keyword>
<keyword evidence="2" id="KW-0812">Transmembrane</keyword>
<dbReference type="Proteomes" id="UP000824998">
    <property type="component" value="Unassembled WGS sequence"/>
</dbReference>
<feature type="chain" id="PRO_5040164439" description="Dystroglycan-type cadherin-like domain-containing protein" evidence="3">
    <location>
        <begin position="23"/>
        <end position="1080"/>
    </location>
</feature>
<evidence type="ECO:0000256" key="1">
    <source>
        <dbReference type="SAM" id="MobiDB-lite"/>
    </source>
</evidence>
<keyword evidence="2" id="KW-0472">Membrane</keyword>
<feature type="compositionally biased region" description="Polar residues" evidence="1">
    <location>
        <begin position="795"/>
        <end position="807"/>
    </location>
</feature>
<sequence>MLLMMSLGIFIFVIAVTNIVSGLPSIDFPLNSQIPSIARVSKPFSYTFPASTFSSTLPIAYTLSSGPSWLSLDNTTRTLSGTPSSEDVGPETVTVVDLSLSATDSSGSTTMSSTLVISKSPAPVVEKPASSQLPAFSNFSAPSTLIHLPSTPFEFSFDSNTFKSVANSKLNYYAVSVDHTPMPSWVVFDGSSLTFSGQTPDVASLIQPPQNFGIRLIATDIQEFAAAILDFNIEVGVHQLYFSRTSMTINATAGGVVNFTGLSNNLLLDGQLANASVISSISVDSPRWLAFNNSTLLLAGTAPADGTSANITAIARDTYGDVANATIQLRFSTPIFSKQIPTLNATIDSGYTYNLSSYLYNPSDVEITMTSEPRESWVSFEPLSLLLSGEIPKSVKVSDVDVTLKASSKSSGSSESQTFRLAVGASTISSAASPTSTAPPSDSSSTSTSIPLPASTSNKLSAKSILAVFLPLIVLLFALLAVLLCLRRRRQGESTRPSKAPSKSEISVPIESRSSIGEIVLPPPVAAPEPLQLDTSTFLDTSPSHGLTTNERLVSRPYLQRAAPPQYLRIRRSHTISGDGLERKSQAFVDVTRVSKTSNGVSISSNRARSYSENALSKTSKSESSWRSTQNSALLTLHSSCTISSHRLTRTYSNYSRKGHTRRSARILDLKTIGDLRKSTTDVLIIPTSPPPPSNFKQSESSILGLNDRTLSLTPLDSFSALGKGPILSPPDSTTSNVHRRPSLARNSRTWLTVAESSSGELIRRRSNVSAPSEYSDTYSPDTTAVPRPLGMSIRQVTKSPSISGSLNCRSPSSTNPRNSRPVSRRIGSSPFFGGGSVKRDPRFSPSKRRTSYADSPTVPEESAVFATFESTVLPRVREDTRQTSDSFGISYRLAREGTRQLRSYIEGQMQRSKTRGSVQSQDSRFESAPASSLGEDQGLPNIEVIGRDERMQGDGEYEDFLPEDYSNGSWQTHDSRESPIDAYLEEGEEEEEEEEVLEEPPHRELTARMGWKGRPNVVGEGRERDSRSGPRMVRGVGRRPISVDATAGGGLMESVRGRVAEGEQGGCGWVDEGDWSAYI</sequence>
<feature type="compositionally biased region" description="Low complexity" evidence="1">
    <location>
        <begin position="808"/>
        <end position="826"/>
    </location>
</feature>
<dbReference type="SMART" id="SM00736">
    <property type="entry name" value="CADG"/>
    <property type="match status" value="3"/>
</dbReference>
<reference evidence="5" key="1">
    <citation type="journal article" date="2021" name="IMA Fungus">
        <title>Genomic characterization of three marine fungi, including Emericellopsis atlantica sp. nov. with signatures of a generalist lifestyle and marine biomass degradation.</title>
        <authorList>
            <person name="Hagestad O.C."/>
            <person name="Hou L."/>
            <person name="Andersen J.H."/>
            <person name="Hansen E.H."/>
            <person name="Altermark B."/>
            <person name="Li C."/>
            <person name="Kuhnert E."/>
            <person name="Cox R.J."/>
            <person name="Crous P.W."/>
            <person name="Spatafora J.W."/>
            <person name="Lail K."/>
            <person name="Amirebrahimi M."/>
            <person name="Lipzen A."/>
            <person name="Pangilinan J."/>
            <person name="Andreopoulos W."/>
            <person name="Hayes R.D."/>
            <person name="Ng V."/>
            <person name="Grigoriev I.V."/>
            <person name="Jackson S.A."/>
            <person name="Sutton T.D.S."/>
            <person name="Dobson A.D.W."/>
            <person name="Rama T."/>
        </authorList>
    </citation>
    <scope>NUCLEOTIDE SEQUENCE</scope>
    <source>
        <strain evidence="5">TRa018bII</strain>
    </source>
</reference>
<dbReference type="OrthoDB" id="41532at2759"/>
<dbReference type="Pfam" id="PF05345">
    <property type="entry name" value="He_PIG"/>
    <property type="match status" value="3"/>
</dbReference>
<evidence type="ECO:0000256" key="2">
    <source>
        <dbReference type="SAM" id="Phobius"/>
    </source>
</evidence>
<evidence type="ECO:0000256" key="3">
    <source>
        <dbReference type="SAM" id="SignalP"/>
    </source>
</evidence>
<dbReference type="GO" id="GO:0016020">
    <property type="term" value="C:membrane"/>
    <property type="evidence" value="ECO:0007669"/>
    <property type="project" value="InterPro"/>
</dbReference>
<dbReference type="InterPro" id="IPR013783">
    <property type="entry name" value="Ig-like_fold"/>
</dbReference>
<dbReference type="SUPFAM" id="SSF49313">
    <property type="entry name" value="Cadherin-like"/>
    <property type="match status" value="4"/>
</dbReference>
<feature type="compositionally biased region" description="Polar residues" evidence="1">
    <location>
        <begin position="768"/>
        <end position="783"/>
    </location>
</feature>
<comment type="caution">
    <text evidence="5">The sequence shown here is derived from an EMBL/GenBank/DDBJ whole genome shotgun (WGS) entry which is preliminary data.</text>
</comment>
<feature type="region of interest" description="Disordered" evidence="1">
    <location>
        <begin position="909"/>
        <end position="939"/>
    </location>
</feature>
<keyword evidence="2" id="KW-1133">Transmembrane helix</keyword>
<feature type="compositionally biased region" description="Polar residues" evidence="1">
    <location>
        <begin position="910"/>
        <end position="923"/>
    </location>
</feature>
<feature type="domain" description="Dystroglycan-type cadherin-like" evidence="4">
    <location>
        <begin position="335"/>
        <end position="430"/>
    </location>
</feature>
<protein>
    <recommendedName>
        <fullName evidence="4">Dystroglycan-type cadherin-like domain-containing protein</fullName>
    </recommendedName>
</protein>
<feature type="compositionally biased region" description="Acidic residues" evidence="1">
    <location>
        <begin position="984"/>
        <end position="999"/>
    </location>
</feature>
<feature type="transmembrane region" description="Helical" evidence="2">
    <location>
        <begin position="465"/>
        <end position="486"/>
    </location>
</feature>
<evidence type="ECO:0000313" key="5">
    <source>
        <dbReference type="EMBL" id="KAG9234391.1"/>
    </source>
</evidence>
<feature type="domain" description="Dystroglycan-type cadherin-like" evidence="4">
    <location>
        <begin position="144"/>
        <end position="242"/>
    </location>
</feature>
<evidence type="ECO:0000259" key="4">
    <source>
        <dbReference type="SMART" id="SM00736"/>
    </source>
</evidence>
<dbReference type="GO" id="GO:0005509">
    <property type="term" value="F:calcium ion binding"/>
    <property type="evidence" value="ECO:0007669"/>
    <property type="project" value="InterPro"/>
</dbReference>
<dbReference type="InterPro" id="IPR015919">
    <property type="entry name" value="Cadherin-like_sf"/>
</dbReference>
<name>A0A9P8C6U1_9HELO</name>
<accession>A0A9P8C6U1</accession>
<feature type="compositionally biased region" description="Polar residues" evidence="1">
    <location>
        <begin position="599"/>
        <end position="616"/>
    </location>
</feature>
<feature type="domain" description="Dystroglycan-type cadherin-like" evidence="4">
    <location>
        <begin position="29"/>
        <end position="126"/>
    </location>
</feature>
<dbReference type="EMBL" id="MU251465">
    <property type="protein sequence ID" value="KAG9234391.1"/>
    <property type="molecule type" value="Genomic_DNA"/>
</dbReference>
<dbReference type="AlphaFoldDB" id="A0A9P8C6U1"/>
<feature type="region of interest" description="Disordered" evidence="1">
    <location>
        <begin position="599"/>
        <end position="623"/>
    </location>
</feature>
<feature type="region of interest" description="Disordered" evidence="1">
    <location>
        <begin position="725"/>
        <end position="745"/>
    </location>
</feature>
<feature type="region of interest" description="Disordered" evidence="1">
    <location>
        <begin position="430"/>
        <end position="456"/>
    </location>
</feature>
<organism evidence="5 6">
    <name type="scientific">Amylocarpus encephaloides</name>
    <dbReference type="NCBI Taxonomy" id="45428"/>
    <lineage>
        <taxon>Eukaryota</taxon>
        <taxon>Fungi</taxon>
        <taxon>Dikarya</taxon>
        <taxon>Ascomycota</taxon>
        <taxon>Pezizomycotina</taxon>
        <taxon>Leotiomycetes</taxon>
        <taxon>Helotiales</taxon>
        <taxon>Helotiales incertae sedis</taxon>
        <taxon>Amylocarpus</taxon>
    </lineage>
</organism>